<proteinExistence type="predicted"/>
<accession>A0ABQ5E055</accession>
<evidence type="ECO:0000313" key="4">
    <source>
        <dbReference type="Proteomes" id="UP001151760"/>
    </source>
</evidence>
<comment type="caution">
    <text evidence="3">The sequence shown here is derived from an EMBL/GenBank/DDBJ whole genome shotgun (WGS) entry which is preliminary data.</text>
</comment>
<reference evidence="3" key="1">
    <citation type="journal article" date="2022" name="Int. J. Mol. Sci.">
        <title>Draft Genome of Tanacetum Coccineum: Genomic Comparison of Closely Related Tanacetum-Family Plants.</title>
        <authorList>
            <person name="Yamashiro T."/>
            <person name="Shiraishi A."/>
            <person name="Nakayama K."/>
            <person name="Satake H."/>
        </authorList>
    </citation>
    <scope>NUCLEOTIDE SEQUENCE</scope>
</reference>
<keyword evidence="1" id="KW-0812">Transmembrane</keyword>
<evidence type="ECO:0000313" key="3">
    <source>
        <dbReference type="EMBL" id="GJT44693.1"/>
    </source>
</evidence>
<feature type="chain" id="PRO_5047243678" description="Cytochrome c biogenesis FC" evidence="2">
    <location>
        <begin position="27"/>
        <end position="285"/>
    </location>
</feature>
<keyword evidence="2" id="KW-0732">Signal</keyword>
<feature type="transmembrane region" description="Helical" evidence="1">
    <location>
        <begin position="65"/>
        <end position="85"/>
    </location>
</feature>
<dbReference type="Proteomes" id="UP001151760">
    <property type="component" value="Unassembled WGS sequence"/>
</dbReference>
<feature type="signal peptide" evidence="2">
    <location>
        <begin position="1"/>
        <end position="26"/>
    </location>
</feature>
<dbReference type="EMBL" id="BQNB010015836">
    <property type="protein sequence ID" value="GJT44693.1"/>
    <property type="molecule type" value="Genomic_DNA"/>
</dbReference>
<evidence type="ECO:0008006" key="5">
    <source>
        <dbReference type="Google" id="ProtNLM"/>
    </source>
</evidence>
<protein>
    <recommendedName>
        <fullName evidence="5">Cytochrome c biogenesis FC</fullName>
    </recommendedName>
</protein>
<name>A0ABQ5E055_9ASTR</name>
<evidence type="ECO:0000256" key="2">
    <source>
        <dbReference type="SAM" id="SignalP"/>
    </source>
</evidence>
<sequence>MMTLRQYTCGALGALQPLLLLLGGLPLPHRSPGVGMISRGRVRNFELSSVLLHFAVTGSLKLPEASLFLVSPFFMAVLFCFLLQLRINKHCEYVQTALKLIATLIISSFTLFIGGGWSSGSETIVHSMGMILLILSVSIHPITGNFIIPCVVDGTAFIFRNPGLSMIPLNRDVDLTTMKSIYADEAFEGESTQRFDFPVYFPSVPFPAEVTVLVEGHALFEIIKSTHVLQLLSTLLTITWLGLISFAKPVIQPCSLHLKLCIRYLPWNDRHIRLGPGAYFQTALK</sequence>
<keyword evidence="4" id="KW-1185">Reference proteome</keyword>
<keyword evidence="1" id="KW-1133">Transmembrane helix</keyword>
<gene>
    <name evidence="3" type="ORF">Tco_0953408</name>
</gene>
<feature type="transmembrane region" description="Helical" evidence="1">
    <location>
        <begin position="97"/>
        <end position="117"/>
    </location>
</feature>
<reference evidence="3" key="2">
    <citation type="submission" date="2022-01" db="EMBL/GenBank/DDBJ databases">
        <authorList>
            <person name="Yamashiro T."/>
            <person name="Shiraishi A."/>
            <person name="Satake H."/>
            <person name="Nakayama K."/>
        </authorList>
    </citation>
    <scope>NUCLEOTIDE SEQUENCE</scope>
</reference>
<organism evidence="3 4">
    <name type="scientific">Tanacetum coccineum</name>
    <dbReference type="NCBI Taxonomy" id="301880"/>
    <lineage>
        <taxon>Eukaryota</taxon>
        <taxon>Viridiplantae</taxon>
        <taxon>Streptophyta</taxon>
        <taxon>Embryophyta</taxon>
        <taxon>Tracheophyta</taxon>
        <taxon>Spermatophyta</taxon>
        <taxon>Magnoliopsida</taxon>
        <taxon>eudicotyledons</taxon>
        <taxon>Gunneridae</taxon>
        <taxon>Pentapetalae</taxon>
        <taxon>asterids</taxon>
        <taxon>campanulids</taxon>
        <taxon>Asterales</taxon>
        <taxon>Asteraceae</taxon>
        <taxon>Asteroideae</taxon>
        <taxon>Anthemideae</taxon>
        <taxon>Anthemidinae</taxon>
        <taxon>Tanacetum</taxon>
    </lineage>
</organism>
<keyword evidence="1" id="KW-0472">Membrane</keyword>
<evidence type="ECO:0000256" key="1">
    <source>
        <dbReference type="SAM" id="Phobius"/>
    </source>
</evidence>
<feature type="transmembrane region" description="Helical" evidence="1">
    <location>
        <begin position="129"/>
        <end position="152"/>
    </location>
</feature>